<dbReference type="PROSITE" id="PS50405">
    <property type="entry name" value="GST_CTER"/>
    <property type="match status" value="1"/>
</dbReference>
<dbReference type="EC" id="2.5.1.18" evidence="3"/>
<dbReference type="InterPro" id="IPR010987">
    <property type="entry name" value="Glutathione-S-Trfase_C-like"/>
</dbReference>
<dbReference type="AlphaFoldDB" id="A0A7R9MC68"/>
<dbReference type="EMBL" id="OC927574">
    <property type="protein sequence ID" value="CAD7657304.1"/>
    <property type="molecule type" value="Genomic_DNA"/>
</dbReference>
<dbReference type="SUPFAM" id="SSF52833">
    <property type="entry name" value="Thioredoxin-like"/>
    <property type="match status" value="1"/>
</dbReference>
<dbReference type="SFLD" id="SFLDS00019">
    <property type="entry name" value="Glutathione_Transferase_(cytos"/>
    <property type="match status" value="1"/>
</dbReference>
<dbReference type="EMBL" id="CAJPVJ010012749">
    <property type="protein sequence ID" value="CAG2174490.1"/>
    <property type="molecule type" value="Genomic_DNA"/>
</dbReference>
<dbReference type="InterPro" id="IPR004045">
    <property type="entry name" value="Glutathione_S-Trfase_N"/>
</dbReference>
<dbReference type="PANTHER" id="PTHR11571">
    <property type="entry name" value="GLUTATHIONE S-TRANSFERASE"/>
    <property type="match status" value="1"/>
</dbReference>
<dbReference type="SUPFAM" id="SSF47616">
    <property type="entry name" value="GST C-terminal domain-like"/>
    <property type="match status" value="1"/>
</dbReference>
<comment type="function">
    <text evidence="1">Conjugation of reduced glutathione to a wide number of exogenous and endogenous hydrophobic electrophiles.</text>
</comment>
<dbReference type="GO" id="GO:0006749">
    <property type="term" value="P:glutathione metabolic process"/>
    <property type="evidence" value="ECO:0007669"/>
    <property type="project" value="TreeGrafter"/>
</dbReference>
<reference evidence="8" key="1">
    <citation type="submission" date="2020-11" db="EMBL/GenBank/DDBJ databases">
        <authorList>
            <person name="Tran Van P."/>
        </authorList>
    </citation>
    <scope>NUCLEOTIDE SEQUENCE</scope>
</reference>
<evidence type="ECO:0000256" key="4">
    <source>
        <dbReference type="ARBA" id="ARBA00022679"/>
    </source>
</evidence>
<dbReference type="InterPro" id="IPR040079">
    <property type="entry name" value="Glutathione_S-Trfase"/>
</dbReference>
<evidence type="ECO:0000256" key="5">
    <source>
        <dbReference type="ARBA" id="ARBA00047960"/>
    </source>
</evidence>
<dbReference type="InterPro" id="IPR036282">
    <property type="entry name" value="Glutathione-S-Trfase_C_sf"/>
</dbReference>
<dbReference type="Pfam" id="PF14497">
    <property type="entry name" value="GST_C_3"/>
    <property type="match status" value="1"/>
</dbReference>
<evidence type="ECO:0000259" key="7">
    <source>
        <dbReference type="PROSITE" id="PS50405"/>
    </source>
</evidence>
<dbReference type="OrthoDB" id="4951845at2759"/>
<dbReference type="Proteomes" id="UP000728032">
    <property type="component" value="Unassembled WGS sequence"/>
</dbReference>
<organism evidence="8">
    <name type="scientific">Oppiella nova</name>
    <dbReference type="NCBI Taxonomy" id="334625"/>
    <lineage>
        <taxon>Eukaryota</taxon>
        <taxon>Metazoa</taxon>
        <taxon>Ecdysozoa</taxon>
        <taxon>Arthropoda</taxon>
        <taxon>Chelicerata</taxon>
        <taxon>Arachnida</taxon>
        <taxon>Acari</taxon>
        <taxon>Acariformes</taxon>
        <taxon>Sarcoptiformes</taxon>
        <taxon>Oribatida</taxon>
        <taxon>Brachypylina</taxon>
        <taxon>Oppioidea</taxon>
        <taxon>Oppiidae</taxon>
        <taxon>Oppiella</taxon>
    </lineage>
</organism>
<dbReference type="PANTHER" id="PTHR11571:SF222">
    <property type="entry name" value="GLUTATHIONE TRANSFERASE"/>
    <property type="match status" value="1"/>
</dbReference>
<gene>
    <name evidence="8" type="ORF">ONB1V03_LOCUS13934</name>
</gene>
<evidence type="ECO:0000256" key="3">
    <source>
        <dbReference type="ARBA" id="ARBA00012452"/>
    </source>
</evidence>
<sequence length="219" mass="25711">MSAPVLPILGYRDVRGLGQPMRYLLTYAGLEFVDRRYGSTEDWLLDKHALGLQFPNLPYYIDSDIKLTQSTAIMRYLGRKYGLYAVDGDELAHRRQDMAEQHIYDMKSHFHYEILMREDWERRRDAYCTGILDNQLNLLAEFLGDNEWLIGDQLSYIDFTAYEVLDWFRGFAPISVDKHPIIGRYLCRFENQGPIAAYRKSSKYKSWPMTGPRAKWGSK</sequence>
<comment type="catalytic activity">
    <reaction evidence="5">
        <text>RX + glutathione = an S-substituted glutathione + a halide anion + H(+)</text>
        <dbReference type="Rhea" id="RHEA:16437"/>
        <dbReference type="ChEBI" id="CHEBI:15378"/>
        <dbReference type="ChEBI" id="CHEBI:16042"/>
        <dbReference type="ChEBI" id="CHEBI:17792"/>
        <dbReference type="ChEBI" id="CHEBI:57925"/>
        <dbReference type="ChEBI" id="CHEBI:90779"/>
        <dbReference type="EC" id="2.5.1.18"/>
    </reaction>
</comment>
<keyword evidence="9" id="KW-1185">Reference proteome</keyword>
<dbReference type="InterPro" id="IPR036249">
    <property type="entry name" value="Thioredoxin-like_sf"/>
</dbReference>
<name>A0A7R9MC68_9ACAR</name>
<dbReference type="Pfam" id="PF02798">
    <property type="entry name" value="GST_N"/>
    <property type="match status" value="1"/>
</dbReference>
<feature type="domain" description="GST N-terminal" evidence="6">
    <location>
        <begin position="5"/>
        <end position="85"/>
    </location>
</feature>
<dbReference type="GO" id="GO:0004364">
    <property type="term" value="F:glutathione transferase activity"/>
    <property type="evidence" value="ECO:0007669"/>
    <property type="project" value="UniProtKB-EC"/>
</dbReference>
<keyword evidence="4" id="KW-0808">Transferase</keyword>
<dbReference type="InterPro" id="IPR004046">
    <property type="entry name" value="GST_C"/>
</dbReference>
<accession>A0A7R9MC68</accession>
<evidence type="ECO:0000256" key="1">
    <source>
        <dbReference type="ARBA" id="ARBA00003701"/>
    </source>
</evidence>
<comment type="similarity">
    <text evidence="2">Belongs to the GST superfamily. Mu family.</text>
</comment>
<protein>
    <recommendedName>
        <fullName evidence="3">glutathione transferase</fullName>
        <ecNumber evidence="3">2.5.1.18</ecNumber>
    </recommendedName>
</protein>
<dbReference type="PROSITE" id="PS50404">
    <property type="entry name" value="GST_NTER"/>
    <property type="match status" value="1"/>
</dbReference>
<evidence type="ECO:0000313" key="8">
    <source>
        <dbReference type="EMBL" id="CAD7657304.1"/>
    </source>
</evidence>
<feature type="domain" description="GST C-terminal" evidence="7">
    <location>
        <begin position="89"/>
        <end position="209"/>
    </location>
</feature>
<dbReference type="InterPro" id="IPR050213">
    <property type="entry name" value="GST_superfamily"/>
</dbReference>
<evidence type="ECO:0000259" key="6">
    <source>
        <dbReference type="PROSITE" id="PS50404"/>
    </source>
</evidence>
<proteinExistence type="inferred from homology"/>
<evidence type="ECO:0000313" key="9">
    <source>
        <dbReference type="Proteomes" id="UP000728032"/>
    </source>
</evidence>
<dbReference type="Gene3D" id="1.20.1050.130">
    <property type="match status" value="1"/>
</dbReference>
<evidence type="ECO:0000256" key="2">
    <source>
        <dbReference type="ARBA" id="ARBA00005861"/>
    </source>
</evidence>